<dbReference type="RefSeq" id="WP_059086326.1">
    <property type="nucleotide sequence ID" value="NZ_LN913006.1"/>
</dbReference>
<keyword evidence="1" id="KW-1133">Transmembrane helix</keyword>
<feature type="transmembrane region" description="Helical" evidence="1">
    <location>
        <begin position="210"/>
        <end position="231"/>
    </location>
</feature>
<comment type="caution">
    <text evidence="2">The sequence shown here is derived from an EMBL/GenBank/DDBJ whole genome shotgun (WGS) entry which is preliminary data.</text>
</comment>
<dbReference type="EMBL" id="WWVT01000014">
    <property type="protein sequence ID" value="MZL62474.1"/>
    <property type="molecule type" value="Genomic_DNA"/>
</dbReference>
<reference evidence="2 3" key="1">
    <citation type="journal article" date="2019" name="Nat. Med.">
        <title>A library of human gut bacterial isolates paired with longitudinal multiomics data enables mechanistic microbiome research.</title>
        <authorList>
            <person name="Poyet M."/>
            <person name="Groussin M."/>
            <person name="Gibbons S.M."/>
            <person name="Avila-Pacheco J."/>
            <person name="Jiang X."/>
            <person name="Kearney S.M."/>
            <person name="Perrotta A.R."/>
            <person name="Berdy B."/>
            <person name="Zhao S."/>
            <person name="Lieberman T.D."/>
            <person name="Swanson P.K."/>
            <person name="Smith M."/>
            <person name="Roesemann S."/>
            <person name="Alexander J.E."/>
            <person name="Rich S.A."/>
            <person name="Livny J."/>
            <person name="Vlamakis H."/>
            <person name="Clish C."/>
            <person name="Bullock K."/>
            <person name="Deik A."/>
            <person name="Scott J."/>
            <person name="Pierce K.A."/>
            <person name="Xavier R.J."/>
            <person name="Alm E.J."/>
        </authorList>
    </citation>
    <scope>NUCLEOTIDE SEQUENCE [LARGE SCALE GENOMIC DNA]</scope>
    <source>
        <strain evidence="2 3">BIOML-A4</strain>
    </source>
</reference>
<dbReference type="Proteomes" id="UP000473323">
    <property type="component" value="Unassembled WGS sequence"/>
</dbReference>
<proteinExistence type="predicted"/>
<dbReference type="AlphaFoldDB" id="A0A6L8TEH5"/>
<evidence type="ECO:0000313" key="2">
    <source>
        <dbReference type="EMBL" id="MZL62474.1"/>
    </source>
</evidence>
<keyword evidence="1" id="KW-0812">Transmembrane</keyword>
<keyword evidence="1" id="KW-0472">Membrane</keyword>
<feature type="transmembrane region" description="Helical" evidence="1">
    <location>
        <begin position="101"/>
        <end position="121"/>
    </location>
</feature>
<name>A0A6L8TEH5_9FIRM</name>
<feature type="transmembrane region" description="Helical" evidence="1">
    <location>
        <begin position="319"/>
        <end position="342"/>
    </location>
</feature>
<organism evidence="2 3">
    <name type="scientific">Blautia massiliensis</name>
    <name type="common">ex Durand et al. 2017</name>
    <dbReference type="NCBI Taxonomy" id="1737424"/>
    <lineage>
        <taxon>Bacteria</taxon>
        <taxon>Bacillati</taxon>
        <taxon>Bacillota</taxon>
        <taxon>Clostridia</taxon>
        <taxon>Lachnospirales</taxon>
        <taxon>Lachnospiraceae</taxon>
        <taxon>Blautia</taxon>
    </lineage>
</organism>
<accession>A0A6L8TEH5</accession>
<feature type="transmembrane region" description="Helical" evidence="1">
    <location>
        <begin position="28"/>
        <end position="53"/>
    </location>
</feature>
<dbReference type="NCBIfam" id="TIGR04370">
    <property type="entry name" value="glyco_rpt_poly"/>
    <property type="match status" value="1"/>
</dbReference>
<feature type="transmembrane region" description="Helical" evidence="1">
    <location>
        <begin position="59"/>
        <end position="81"/>
    </location>
</feature>
<evidence type="ECO:0000256" key="1">
    <source>
        <dbReference type="SAM" id="Phobius"/>
    </source>
</evidence>
<sequence length="399" mass="45459">MDLFLFDILTILLIIIDMHNYRKQITPLTIFGGVYTCLINLNNLVISKIYSFIPINAHALWIIFCFFIIIFLIDFLGGYLYRNTPHCSFSFSTRFKNNVSVTLLFFIGVVAYSIQFLLLYRKYGLSIKGLNDGILGHLSSFAFILGPVALDLSIKTGKKIRIIFALLLNILVLGISVAFGGKYVIFINLTYFLLYFVLKRDRQANLLKLLKIILPLIGAAFGAFIILYYIIPRVTGQYQSTMDFAIKHMFYYLLGSVTANNYTMVHAGQGDALIPFTVIVNIGKALFGKNDYISSIYPFIFQVDNITKTNVAGFLGETVYNLGLSGAFFYTSVIFGVINYFYYQYRSKNKFYLSFCYSNAIIAFLFFCNFYSVSGVFLPFLLAVFLDMFSLCKIGDYHI</sequence>
<gene>
    <name evidence="2" type="ORF">GT694_10565</name>
</gene>
<feature type="transmembrane region" description="Helical" evidence="1">
    <location>
        <begin position="183"/>
        <end position="198"/>
    </location>
</feature>
<protein>
    <submittedName>
        <fullName evidence="2">Oligosaccharide repeat unit polymerase</fullName>
    </submittedName>
</protein>
<evidence type="ECO:0000313" key="3">
    <source>
        <dbReference type="Proteomes" id="UP000473323"/>
    </source>
</evidence>
<feature type="transmembrane region" description="Helical" evidence="1">
    <location>
        <begin position="133"/>
        <end position="153"/>
    </location>
</feature>